<dbReference type="AlphaFoldDB" id="C7RQ33"/>
<evidence type="ECO:0000256" key="8">
    <source>
        <dbReference type="ARBA" id="ARBA00022989"/>
    </source>
</evidence>
<dbReference type="GO" id="GO:0046583">
    <property type="term" value="F:monoatomic cation efflux transmembrane transporter activity"/>
    <property type="evidence" value="ECO:0007669"/>
    <property type="project" value="TreeGrafter"/>
</dbReference>
<dbReference type="Pfam" id="PF03824">
    <property type="entry name" value="NicO"/>
    <property type="match status" value="2"/>
</dbReference>
<dbReference type="KEGG" id="app:CAP2UW1_2329"/>
<keyword evidence="6" id="KW-0533">Nickel</keyword>
<keyword evidence="3" id="KW-0171">Cobalt transport</keyword>
<feature type="transmembrane region" description="Helical" evidence="13">
    <location>
        <begin position="281"/>
        <end position="305"/>
    </location>
</feature>
<dbReference type="GO" id="GO:0006824">
    <property type="term" value="P:cobalt ion transport"/>
    <property type="evidence" value="ECO:0007669"/>
    <property type="project" value="UniProtKB-KW"/>
</dbReference>
<dbReference type="GO" id="GO:0005886">
    <property type="term" value="C:plasma membrane"/>
    <property type="evidence" value="ECO:0007669"/>
    <property type="project" value="UniProtKB-SubCell"/>
</dbReference>
<dbReference type="STRING" id="522306.CAP2UW1_2329"/>
<feature type="transmembrane region" description="Helical" evidence="13">
    <location>
        <begin position="13"/>
        <end position="31"/>
    </location>
</feature>
<keyword evidence="7 13" id="KW-0812">Transmembrane</keyword>
<dbReference type="GO" id="GO:0015099">
    <property type="term" value="F:nickel cation transmembrane transporter activity"/>
    <property type="evidence" value="ECO:0007669"/>
    <property type="project" value="UniProtKB-UniRule"/>
</dbReference>
<feature type="transmembrane region" description="Helical" evidence="13">
    <location>
        <begin position="360"/>
        <end position="378"/>
    </location>
</feature>
<gene>
    <name evidence="15" type="ordered locus">CAP2UW1_2329</name>
</gene>
<dbReference type="HOGENOM" id="CLU_058605_2_0_4"/>
<dbReference type="GO" id="GO:0010045">
    <property type="term" value="P:response to nickel cation"/>
    <property type="evidence" value="ECO:0007669"/>
    <property type="project" value="TreeGrafter"/>
</dbReference>
<dbReference type="OrthoDB" id="271709at2"/>
<evidence type="ECO:0000256" key="4">
    <source>
        <dbReference type="ARBA" id="ARBA00022448"/>
    </source>
</evidence>
<dbReference type="eggNOG" id="COG2215">
    <property type="taxonomic scope" value="Bacteria"/>
</dbReference>
<evidence type="ECO:0000256" key="3">
    <source>
        <dbReference type="ARBA" id="ARBA00022426"/>
    </source>
</evidence>
<evidence type="ECO:0000256" key="9">
    <source>
        <dbReference type="ARBA" id="ARBA00023065"/>
    </source>
</evidence>
<evidence type="ECO:0000256" key="10">
    <source>
        <dbReference type="ARBA" id="ARBA00023112"/>
    </source>
</evidence>
<keyword evidence="5" id="KW-1003">Cell membrane</keyword>
<protein>
    <recommendedName>
        <fullName evidence="13">Nickel/cobalt efflux system</fullName>
    </recommendedName>
</protein>
<evidence type="ECO:0000256" key="13">
    <source>
        <dbReference type="RuleBase" id="RU362101"/>
    </source>
</evidence>
<comment type="subcellular location">
    <subcellularLocation>
        <location evidence="2 13">Cell membrane</location>
        <topology evidence="2 13">Multi-pass membrane protein</topology>
    </subcellularLocation>
</comment>
<keyword evidence="9" id="KW-0406">Ion transport</keyword>
<feature type="transmembrane region" description="Helical" evidence="13">
    <location>
        <begin position="51"/>
        <end position="79"/>
    </location>
</feature>
<dbReference type="PANTHER" id="PTHR40659">
    <property type="entry name" value="NICKEL/COBALT EFFLUX SYSTEM RCNA"/>
    <property type="match status" value="1"/>
</dbReference>
<evidence type="ECO:0000256" key="7">
    <source>
        <dbReference type="ARBA" id="ARBA00022692"/>
    </source>
</evidence>
<evidence type="ECO:0000313" key="15">
    <source>
        <dbReference type="EMBL" id="ACV35619.1"/>
    </source>
</evidence>
<sequence length="411" mass="45183">MTSFSTLLAQGTANAWLFIPSAILLGGLHGLEPGHSKTMMAAFIVAIRGTLAQAVLLGISATISHTAVVWVIALGGMYFGRQWDAESSEPYLQVASAVLIVGVALWMIWRTWRQQQPAAHDHDDEHDHDGRGDHHDESKRIDTGHGVLRLDVFEDGVPPRFRLFRESGHGHAWTADQVRIETERPDGSRQLFSFVQRDGFVESEQAIPEPHEFVARLRLGHQNHSHDYDLEFVEHGHAHHYHHAIADYAGLDVSAPGYQDPHELAHANDIRRRFANRQVTTGQIIMFGLTGGLIPCPASITVLLLCLQLKELTLGATLVLCFSIGLAMTMVLSGALAALSVKHVSRRWSGFGEFARQAPYFSGALILLVGVYLGYQGLQVLVWARPTLLCVPAGPTFARTVKSIDPNGASR</sequence>
<evidence type="ECO:0000256" key="2">
    <source>
        <dbReference type="ARBA" id="ARBA00004651"/>
    </source>
</evidence>
<proteinExistence type="inferred from homology"/>
<comment type="function">
    <text evidence="1">Efflux system for nickel and cobalt.</text>
</comment>
<dbReference type="NCBIfam" id="NF007454">
    <property type="entry name" value="PRK10019.1"/>
    <property type="match status" value="2"/>
</dbReference>
<comment type="similarity">
    <text evidence="13">Belongs to the NiCoT transporter (TC 2.A.52) family.</text>
</comment>
<reference evidence="15" key="1">
    <citation type="submission" date="2009-08" db="EMBL/GenBank/DDBJ databases">
        <authorList>
            <consortium name="US DOE Joint Genome Institute"/>
            <person name="Lucas S."/>
            <person name="Copeland A."/>
            <person name="Lapidus A."/>
            <person name="Glavina del Rio T."/>
            <person name="Dalin E."/>
            <person name="Tice H."/>
            <person name="Bruce D."/>
            <person name="Barry K."/>
            <person name="Pitluck S."/>
            <person name="Lowry S."/>
            <person name="Larimer F."/>
            <person name="Land M."/>
            <person name="Hauser L."/>
            <person name="Kyrpides N."/>
            <person name="Ivanova N."/>
            <person name="McMahon K.D."/>
            <person name="Hugenholtz P."/>
        </authorList>
    </citation>
    <scope>NUCLEOTIDE SEQUENCE</scope>
    <source>
        <strain evidence="15">UW-1</strain>
    </source>
</reference>
<organism evidence="15">
    <name type="scientific">Accumulibacter regalis</name>
    <dbReference type="NCBI Taxonomy" id="522306"/>
    <lineage>
        <taxon>Bacteria</taxon>
        <taxon>Pseudomonadati</taxon>
        <taxon>Pseudomonadota</taxon>
        <taxon>Betaproteobacteria</taxon>
        <taxon>Candidatus Accumulibacter</taxon>
    </lineage>
</organism>
<dbReference type="PANTHER" id="PTHR40659:SF1">
    <property type="entry name" value="NICKEL_COBALT EFFLUX SYSTEM RCNA"/>
    <property type="match status" value="1"/>
</dbReference>
<keyword evidence="8 13" id="KW-1133">Transmembrane helix</keyword>
<evidence type="ECO:0000256" key="11">
    <source>
        <dbReference type="ARBA" id="ARBA00023136"/>
    </source>
</evidence>
<dbReference type="InterPro" id="IPR051224">
    <property type="entry name" value="NiCoT_RcnA"/>
</dbReference>
<evidence type="ECO:0000256" key="12">
    <source>
        <dbReference type="ARBA" id="ARBA00023285"/>
    </source>
</evidence>
<dbReference type="GO" id="GO:0032025">
    <property type="term" value="P:response to cobalt ion"/>
    <property type="evidence" value="ECO:0007669"/>
    <property type="project" value="TreeGrafter"/>
</dbReference>
<keyword evidence="12" id="KW-0170">Cobalt</keyword>
<evidence type="ECO:0000256" key="6">
    <source>
        <dbReference type="ARBA" id="ARBA00022596"/>
    </source>
</evidence>
<evidence type="ECO:0000256" key="5">
    <source>
        <dbReference type="ARBA" id="ARBA00022475"/>
    </source>
</evidence>
<keyword evidence="4 13" id="KW-0813">Transport</keyword>
<feature type="transmembrane region" description="Helical" evidence="13">
    <location>
        <begin position="317"/>
        <end position="339"/>
    </location>
</feature>
<evidence type="ECO:0000256" key="14">
    <source>
        <dbReference type="SAM" id="MobiDB-lite"/>
    </source>
</evidence>
<reference evidence="15" key="2">
    <citation type="submission" date="2009-09" db="EMBL/GenBank/DDBJ databases">
        <title>Complete sequence of chromosome of Candidatus Accumulibacter phosphatis clade IIA str. UW-1.</title>
        <authorList>
            <consortium name="US DOE Joint Genome Institute"/>
            <person name="Martin H.G."/>
            <person name="Ivanova N."/>
            <person name="Kunin V."/>
            <person name="Warnecke F."/>
            <person name="Barry K."/>
            <person name="He S."/>
            <person name="Salamov A."/>
            <person name="Szeto E."/>
            <person name="Dalin E."/>
            <person name="Pangilinan J.L."/>
            <person name="Lapidus A."/>
            <person name="Lowry S."/>
            <person name="Kyrpides N.C."/>
            <person name="McMahon K.D."/>
            <person name="Hugenholtz P."/>
        </authorList>
    </citation>
    <scope>NUCLEOTIDE SEQUENCE [LARGE SCALE GENOMIC DNA]</scope>
    <source>
        <strain evidence="15">UW-1</strain>
    </source>
</reference>
<name>C7RQ33_ACCRE</name>
<dbReference type="EMBL" id="CP001715">
    <property type="protein sequence ID" value="ACV35619.1"/>
    <property type="molecule type" value="Genomic_DNA"/>
</dbReference>
<evidence type="ECO:0000256" key="1">
    <source>
        <dbReference type="ARBA" id="ARBA00002510"/>
    </source>
</evidence>
<dbReference type="InterPro" id="IPR011541">
    <property type="entry name" value="Ni/Co_transpt_high_affinity"/>
</dbReference>
<keyword evidence="11 13" id="KW-0472">Membrane</keyword>
<feature type="region of interest" description="Disordered" evidence="14">
    <location>
        <begin position="119"/>
        <end position="140"/>
    </location>
</feature>
<accession>C7RQ33</accession>
<feature type="transmembrane region" description="Helical" evidence="13">
    <location>
        <begin position="91"/>
        <end position="109"/>
    </location>
</feature>
<keyword evidence="10" id="KW-0921">Nickel transport</keyword>